<name>A0ABT9GHH5_9GAMM</name>
<dbReference type="Gene3D" id="2.130.10.130">
    <property type="entry name" value="Integrin alpha, N-terminal"/>
    <property type="match status" value="1"/>
</dbReference>
<keyword evidence="3" id="KW-1185">Reference proteome</keyword>
<organism evidence="2 3">
    <name type="scientific">Pseudoalteromonas distincta</name>
    <dbReference type="NCBI Taxonomy" id="77608"/>
    <lineage>
        <taxon>Bacteria</taxon>
        <taxon>Pseudomonadati</taxon>
        <taxon>Pseudomonadota</taxon>
        <taxon>Gammaproteobacteria</taxon>
        <taxon>Alteromonadales</taxon>
        <taxon>Pseudoalteromonadaceae</taxon>
        <taxon>Pseudoalteromonas</taxon>
    </lineage>
</organism>
<reference evidence="2 3" key="1">
    <citation type="submission" date="2023-04" db="EMBL/GenBank/DDBJ databases">
        <title>Novel Pseudoalteromonas species isolated from Pacific coral.</title>
        <authorList>
            <person name="Videau P."/>
            <person name="Shlafstein M.D."/>
            <person name="Oline D.K."/>
            <person name="Strangman W.K."/>
            <person name="Hahnke R.L."/>
            <person name="Saw J.H."/>
            <person name="Ushijima B."/>
        </authorList>
    </citation>
    <scope>NUCLEOTIDE SEQUENCE [LARGE SCALE GENOMIC DNA]</scope>
    <source>
        <strain evidence="2 3">LMG 14908</strain>
    </source>
</reference>
<dbReference type="EMBL" id="JASGWX010000013">
    <property type="protein sequence ID" value="MDP4485348.1"/>
    <property type="molecule type" value="Genomic_DNA"/>
</dbReference>
<accession>A0ABT9GHH5</accession>
<protein>
    <recommendedName>
        <fullName evidence="4">VCBS repeat-containing protein</fullName>
    </recommendedName>
</protein>
<dbReference type="Gene3D" id="2.60.40.10">
    <property type="entry name" value="Immunoglobulins"/>
    <property type="match status" value="1"/>
</dbReference>
<gene>
    <name evidence="2" type="ORF">QDH73_15155</name>
</gene>
<evidence type="ECO:0000313" key="2">
    <source>
        <dbReference type="EMBL" id="MDP4485348.1"/>
    </source>
</evidence>
<feature type="chain" id="PRO_5047217914" description="VCBS repeat-containing protein" evidence="1">
    <location>
        <begin position="18"/>
        <end position="1146"/>
    </location>
</feature>
<evidence type="ECO:0000256" key="1">
    <source>
        <dbReference type="SAM" id="SignalP"/>
    </source>
</evidence>
<dbReference type="RefSeq" id="WP_039487016.1">
    <property type="nucleotide sequence ID" value="NZ_JASGWX010000013.1"/>
</dbReference>
<dbReference type="SUPFAM" id="SSF69318">
    <property type="entry name" value="Integrin alpha N-terminal domain"/>
    <property type="match status" value="1"/>
</dbReference>
<evidence type="ECO:0000313" key="3">
    <source>
        <dbReference type="Proteomes" id="UP001242314"/>
    </source>
</evidence>
<comment type="caution">
    <text evidence="2">The sequence shown here is derived from an EMBL/GenBank/DDBJ whole genome shotgun (WGS) entry which is preliminary data.</text>
</comment>
<dbReference type="InterPro" id="IPR028994">
    <property type="entry name" value="Integrin_alpha_N"/>
</dbReference>
<dbReference type="InterPro" id="IPR013783">
    <property type="entry name" value="Ig-like_fold"/>
</dbReference>
<keyword evidence="1" id="KW-0732">Signal</keyword>
<dbReference type="PROSITE" id="PS51257">
    <property type="entry name" value="PROKAR_LIPOPROTEIN"/>
    <property type="match status" value="1"/>
</dbReference>
<evidence type="ECO:0008006" key="4">
    <source>
        <dbReference type="Google" id="ProtNLM"/>
    </source>
</evidence>
<feature type="signal peptide" evidence="1">
    <location>
        <begin position="1"/>
        <end position="17"/>
    </location>
</feature>
<proteinExistence type="predicted"/>
<sequence length="1146" mass="127681">MKLNKLTKLFCLTIILAGCGGGGNDASQPANNDSGSSGKTKFVKPDYQNTPTYDGELSLFEITASNVTQLTTQYSYLIDSLNSIVFGEDYQNLFLHDPVLDNQSDNFGCVTGSADMKEEEANQHYIITYNNCSAAGWVFNGQSDIYIENSNAEFVLEYGVVPSLTISNEVLGVTYLTEGFAIANSQGVNSDSSATVNIQFKGADENSLDILFSNVRLDAVLDATNVGYGVGFNGEVYFSDLGKLTIKTDEFYPTNDISLPSIIGAKYTLISQNTASVDLKANGISTIHLSNEFLPLEFYLTDLDNVYNNTANSIPIASISGSNKALRHSILTLDATQSKDPDFEPLGYEWKLITFPQNASWQLGTGSKIDFIGDLPGLYRISLTVVDPSGAENTVEHEFKLEKLPAIVSDITAYDEIELGEHYTAIINLSNDEFDGPFEYKIAYGPSNISISEQGEINWLSNAPDFGSNLNVNFAVDISNSDNQIRIKHQINLQSLDGVDNRSIGYVNNSTSSVASIKLSNQKRGVLRGNDNYILSLSETGLLEYNKWIPPLPSNVEHVGAFLNQPGTQLNWLSITYNQEAAKHQIFLTNEGSSSLLIDDVSAENYNSMVFDYNGDGIEDILLSAGHSYDSYLINGNDLSITTLIVAPDLSLNYSNSLIQVCDLNNDGFKELIDRESIFDVKQNKYLIGPYSEYKFKAFTSGDNCRVTRYKASEHYSELIWWEDGELQVGSEKFETNFNDGISISLEVDSPYSHVYFSNSKELYYFDQQWQLFSVSIAENPIGRVIGAVDFDNDGIQSLLVSKTDGLEGSYLYEEYTMQSFSYENGLWQLEYSSVAQGQLPNLHIVGAVDDTVSISDFGRSAKVTHNNAPVTFTGEMLLTQDNENQIEYSLTQINNETFIVKRNTGSTSVIWQTSVAEVTFSNSYDFAFTESETHLSFKSDIRYYTIAKQTGEVVSRAYFPYLPSEELSKIIIGYYDLGIAFYENPSLSPISIDSSNWPVPLDFLQETTSHVAHVHAIQLDSDPQLELIIDYRTFGSFDEEGGLIVLDTKTKALEILDEQQIKGFTIYHKEKILDETIGGVYGRNYLAHYSIEKTISLVDKLSNQVIWESPQISNNYHDVLIQKDERDSWSLYILGSEFLIYPYLN</sequence>
<dbReference type="Proteomes" id="UP001242314">
    <property type="component" value="Unassembled WGS sequence"/>
</dbReference>